<feature type="transmembrane region" description="Helical" evidence="3">
    <location>
        <begin position="140"/>
        <end position="163"/>
    </location>
</feature>
<proteinExistence type="predicted"/>
<accession>A0A1T4JV56</accession>
<evidence type="ECO:0000256" key="1">
    <source>
        <dbReference type="ARBA" id="ARBA00022692"/>
    </source>
</evidence>
<dbReference type="InterPro" id="IPR009825">
    <property type="entry name" value="ECF_substrate-spec-like"/>
</dbReference>
<keyword evidence="2 3" id="KW-1133">Transmembrane helix</keyword>
<dbReference type="STRING" id="290054.SAMN02745114_00125"/>
<name>A0A1T4JV56_9FIRM</name>
<keyword evidence="1 3" id="KW-0812">Transmembrane</keyword>
<dbReference type="PANTHER" id="PTHR37815">
    <property type="entry name" value="UPF0397 PROTEIN BC_2624-RELATED"/>
    <property type="match status" value="1"/>
</dbReference>
<feature type="transmembrane region" description="Helical" evidence="3">
    <location>
        <begin position="47"/>
        <end position="70"/>
    </location>
</feature>
<dbReference type="PANTHER" id="PTHR37815:SF3">
    <property type="entry name" value="UPF0397 PROTEIN SPR0429"/>
    <property type="match status" value="1"/>
</dbReference>
<keyword evidence="3" id="KW-0472">Membrane</keyword>
<evidence type="ECO:0000313" key="4">
    <source>
        <dbReference type="EMBL" id="SJZ33999.1"/>
    </source>
</evidence>
<dbReference type="NCBIfam" id="TIGR04002">
    <property type="entry name" value="TIGR04002 family protein"/>
    <property type="match status" value="1"/>
</dbReference>
<feature type="transmembrane region" description="Helical" evidence="3">
    <location>
        <begin position="109"/>
        <end position="128"/>
    </location>
</feature>
<protein>
    <submittedName>
        <fullName evidence="4">TIGR04002 family protein</fullName>
    </submittedName>
</protein>
<organism evidence="4 5">
    <name type="scientific">Eubacterium coprostanoligenes</name>
    <dbReference type="NCBI Taxonomy" id="290054"/>
    <lineage>
        <taxon>Bacteria</taxon>
        <taxon>Bacillati</taxon>
        <taxon>Bacillota</taxon>
        <taxon>Clostridia</taxon>
        <taxon>Eubacteriales</taxon>
        <taxon>Eubacteriaceae</taxon>
        <taxon>Eubacterium</taxon>
    </lineage>
</organism>
<dbReference type="InterPro" id="IPR023812">
    <property type="entry name" value="CHP04002"/>
</dbReference>
<dbReference type="GO" id="GO:0016020">
    <property type="term" value="C:membrane"/>
    <property type="evidence" value="ECO:0007669"/>
    <property type="project" value="InterPro"/>
</dbReference>
<keyword evidence="5" id="KW-1185">Reference proteome</keyword>
<dbReference type="RefSeq" id="WP_078767638.1">
    <property type="nucleotide sequence ID" value="NZ_FUWW01000001.1"/>
</dbReference>
<evidence type="ECO:0000313" key="5">
    <source>
        <dbReference type="Proteomes" id="UP000190657"/>
    </source>
</evidence>
<dbReference type="AlphaFoldDB" id="A0A1T4JV56"/>
<dbReference type="EMBL" id="FUWW01000001">
    <property type="protein sequence ID" value="SJZ33999.1"/>
    <property type="molecule type" value="Genomic_DNA"/>
</dbReference>
<reference evidence="4 5" key="1">
    <citation type="submission" date="2017-02" db="EMBL/GenBank/DDBJ databases">
        <authorList>
            <person name="Peterson S.W."/>
        </authorList>
    </citation>
    <scope>NUCLEOTIDE SEQUENCE [LARGE SCALE GENOMIC DNA]</scope>
    <source>
        <strain evidence="4 5">ATCC 51222</strain>
    </source>
</reference>
<sequence>MEKTAKNNKVKRVCITGLMAALVCVATAFIKMPTGINSGYLHFGDSMIYLAGCLLGPWASLAAAIGGALADVISGAPQWAPATAVIKALNAVPFILVCRNTNHKIITKWTVPMTIVSGLITIGGYLLAEGVMYSFPTAITSVPFSCIQAVGSAIVFIIVGAVLDKIKIQKYI</sequence>
<evidence type="ECO:0000256" key="2">
    <source>
        <dbReference type="ARBA" id="ARBA00022989"/>
    </source>
</evidence>
<gene>
    <name evidence="4" type="ORF">SAMN02745114_00125</name>
</gene>
<dbReference type="Pfam" id="PF07155">
    <property type="entry name" value="ECF-ribofla_trS"/>
    <property type="match status" value="1"/>
</dbReference>
<evidence type="ECO:0000256" key="3">
    <source>
        <dbReference type="SAM" id="Phobius"/>
    </source>
</evidence>
<feature type="transmembrane region" description="Helical" evidence="3">
    <location>
        <begin position="12"/>
        <end position="32"/>
    </location>
</feature>
<dbReference type="Proteomes" id="UP000190657">
    <property type="component" value="Unassembled WGS sequence"/>
</dbReference>
<dbReference type="Gene3D" id="1.10.1760.20">
    <property type="match status" value="1"/>
</dbReference>
<dbReference type="OrthoDB" id="411368at2"/>